<protein>
    <submittedName>
        <fullName evidence="3">T9SS type A sorting domain-containing protein</fullName>
    </submittedName>
</protein>
<keyword evidence="4" id="KW-1185">Reference proteome</keyword>
<name>A0A5B8VF77_9BACT</name>
<dbReference type="EMBL" id="CP042435">
    <property type="protein sequence ID" value="QEC69176.1"/>
    <property type="molecule type" value="Genomic_DNA"/>
</dbReference>
<feature type="domain" description="Secretion system C-terminal sorting" evidence="2">
    <location>
        <begin position="445"/>
        <end position="513"/>
    </location>
</feature>
<dbReference type="RefSeq" id="WP_147191961.1">
    <property type="nucleotide sequence ID" value="NZ_CP042435.1"/>
</dbReference>
<dbReference type="Proteomes" id="UP000321533">
    <property type="component" value="Chromosome"/>
</dbReference>
<dbReference type="InterPro" id="IPR011050">
    <property type="entry name" value="Pectin_lyase_fold/virulence"/>
</dbReference>
<feature type="signal peptide" evidence="1">
    <location>
        <begin position="1"/>
        <end position="18"/>
    </location>
</feature>
<organism evidence="3 4">
    <name type="scientific">Panacibacter ginsenosidivorans</name>
    <dbReference type="NCBI Taxonomy" id="1813871"/>
    <lineage>
        <taxon>Bacteria</taxon>
        <taxon>Pseudomonadati</taxon>
        <taxon>Bacteroidota</taxon>
        <taxon>Chitinophagia</taxon>
        <taxon>Chitinophagales</taxon>
        <taxon>Chitinophagaceae</taxon>
        <taxon>Panacibacter</taxon>
    </lineage>
</organism>
<dbReference type="NCBIfam" id="NF041518">
    <property type="entry name" value="choice_anch_Q"/>
    <property type="match status" value="1"/>
</dbReference>
<evidence type="ECO:0000259" key="2">
    <source>
        <dbReference type="Pfam" id="PF18962"/>
    </source>
</evidence>
<dbReference type="InterPro" id="IPR059226">
    <property type="entry name" value="Choice_anch_Q_dom"/>
</dbReference>
<dbReference type="AlphaFoldDB" id="A0A5B8VF77"/>
<gene>
    <name evidence="3" type="ORF">FRZ67_18350</name>
</gene>
<dbReference type="NCBIfam" id="TIGR04183">
    <property type="entry name" value="Por_Secre_tail"/>
    <property type="match status" value="1"/>
</dbReference>
<proteinExistence type="predicted"/>
<evidence type="ECO:0000313" key="3">
    <source>
        <dbReference type="EMBL" id="QEC69176.1"/>
    </source>
</evidence>
<evidence type="ECO:0000313" key="4">
    <source>
        <dbReference type="Proteomes" id="UP000321533"/>
    </source>
</evidence>
<dbReference type="OrthoDB" id="9795486at2"/>
<reference evidence="3 4" key="1">
    <citation type="journal article" date="2016" name="Int. J. Syst. Evol. Microbiol.">
        <title>Panacibacter ginsenosidivorans gen. nov., sp. nov., with ginsenoside converting activity isolated from soil of a ginseng field.</title>
        <authorList>
            <person name="Siddiqi M.Z."/>
            <person name="Muhammad Shafi S."/>
            <person name="Choi K.D."/>
            <person name="Im W.T."/>
        </authorList>
    </citation>
    <scope>NUCLEOTIDE SEQUENCE [LARGE SCALE GENOMIC DNA]</scope>
    <source>
        <strain evidence="3 4">Gsoil1550</strain>
    </source>
</reference>
<keyword evidence="1" id="KW-0732">Signal</keyword>
<evidence type="ECO:0000256" key="1">
    <source>
        <dbReference type="SAM" id="SignalP"/>
    </source>
</evidence>
<dbReference type="Pfam" id="PF18962">
    <property type="entry name" value="Por_Secre_tail"/>
    <property type="match status" value="1"/>
</dbReference>
<sequence>MKKIFIIFSLVISMQGFAKVIQVPQQYTTIQAALNAGTVGDTVLVDAGTYFENIVWPQTNNLHLLSKNLKTAATVIDGKRAGRVFDIEWNGNTAFAAEINGFTVQNGFIDVPAHKGGRGAGIYAFRAAVQVKNCALVKNLITSSAEIQNNGGGAAIYIISSPAALTNIIDHCLIAGNVLRDVTTGEGAAIGVESCNAIIGNTTITNNKFTVSEVAVGTVYAYSASLKLDAVKIENNTINTTEQILYGAASIKGGAVYAYLTKLQMTNCLVDENILTPFSTNEALLGNAVYFYGQAKDFKIFSSTLANNKRTDGAPVLGTGIYFSSLPGIAPNVYNSILWNPDNGAEIYNQTKLTQVAYSDIRGGYNGTAVLNSDPKFVSNRDYHLQDSSPCINSGNTALAPSVDLDGNTRPQGPAADLGCYESSAVLGVSLADAAVIQNIHATNLYPNPTNGSFTLAVTDNWLNASIKVHDASGKILFADKIMNHTTNFNFSKWAAGLYLIELANSAHQIKKLELVIQK</sequence>
<dbReference type="InterPro" id="IPR012334">
    <property type="entry name" value="Pectin_lyas_fold"/>
</dbReference>
<dbReference type="InterPro" id="IPR026444">
    <property type="entry name" value="Secre_tail"/>
</dbReference>
<dbReference type="SUPFAM" id="SSF51126">
    <property type="entry name" value="Pectin lyase-like"/>
    <property type="match status" value="1"/>
</dbReference>
<feature type="chain" id="PRO_5023113539" evidence="1">
    <location>
        <begin position="19"/>
        <end position="519"/>
    </location>
</feature>
<accession>A0A5B8VF77</accession>
<dbReference type="Gene3D" id="2.160.20.10">
    <property type="entry name" value="Single-stranded right-handed beta-helix, Pectin lyase-like"/>
    <property type="match status" value="1"/>
</dbReference>
<dbReference type="KEGG" id="pgin:FRZ67_18350"/>